<accession>A0A1H2E5V2</accession>
<dbReference type="STRING" id="1434072.SAMN05216210_0361"/>
<dbReference type="Gene3D" id="3.30.565.10">
    <property type="entry name" value="Histidine kinase-like ATPase, C-terminal domain"/>
    <property type="match status" value="1"/>
</dbReference>
<dbReference type="InterPro" id="IPR036890">
    <property type="entry name" value="HATPase_C_sf"/>
</dbReference>
<dbReference type="GO" id="GO:0005886">
    <property type="term" value="C:plasma membrane"/>
    <property type="evidence" value="ECO:0007669"/>
    <property type="project" value="TreeGrafter"/>
</dbReference>
<evidence type="ECO:0000259" key="9">
    <source>
        <dbReference type="PROSITE" id="PS50109"/>
    </source>
</evidence>
<dbReference type="AlphaFoldDB" id="A0A1H2E5V2"/>
<dbReference type="EMBL" id="LT629787">
    <property type="protein sequence ID" value="SDT90414.1"/>
    <property type="molecule type" value="Genomic_DNA"/>
</dbReference>
<dbReference type="CDD" id="cd00082">
    <property type="entry name" value="HisKA"/>
    <property type="match status" value="1"/>
</dbReference>
<evidence type="ECO:0000256" key="8">
    <source>
        <dbReference type="SAM" id="SignalP"/>
    </source>
</evidence>
<sequence length="644" mass="72086">MIRVLCALALLVLVWSEASATVTVLDQRALTLDSGQLSVLEDPGNAMDLAAVMQAYAAGDFIPIPAGLSAGYSDSAFWISARVLRPADAAPFWALMAQPSYLDQVDAYWLQHGRLVAHWAAGDMQRDTQHDLHPRLHLVGGELPTGELQLLVRLKTTSTSILLLQLIPQEKLAAVLDSRVFSEGFFIGLLVVILLINLLNGFWLRKSIFLYFVAYEAGLISVVLLASGLIESWFVSVDSVTANKWMQYALVINGFLAFVFFYRLLSFVSRYRRLIASLFMCGIGLVALALFMVLQERFTQGMAYASWGLMVLPPLVILPLALQWRVFDSEQIARVSGFLVFSLLVVANALYVSGLIPMSRYSIMIAPLLILSCQLILHFVLMFSVRKSERVLAQTLLEARQAEDQASLERQTRKMHETFTAMFSHEVRTPLAIIDSAAQSLLRLEDKADARRQRELRVQRLRDAVKRIGDLLQISIMRNRFDPAGDEASIGHDYDLLALTEKLIDSFPALQQERIRFNTSLSELELHTSIPEELLGVVLRNLLDNALKYSPSLFPVQVYIAREEGGVCWAVRDFGPGLSEHVRKHMFDRYFRANEGAQVPGLGLGLYIVNELVWRYALKLDVDSGTEGTRIACYILDAEEGDNA</sequence>
<dbReference type="GO" id="GO:0000155">
    <property type="term" value="F:phosphorelay sensor kinase activity"/>
    <property type="evidence" value="ECO:0007669"/>
    <property type="project" value="InterPro"/>
</dbReference>
<dbReference type="PANTHER" id="PTHR45453">
    <property type="entry name" value="PHOSPHATE REGULON SENSOR PROTEIN PHOR"/>
    <property type="match status" value="1"/>
</dbReference>
<evidence type="ECO:0000313" key="10">
    <source>
        <dbReference type="EMBL" id="SDT90414.1"/>
    </source>
</evidence>
<dbReference type="EC" id="2.7.13.3" evidence="2"/>
<feature type="transmembrane region" description="Helical" evidence="7">
    <location>
        <begin position="332"/>
        <end position="351"/>
    </location>
</feature>
<dbReference type="SUPFAM" id="SSF55874">
    <property type="entry name" value="ATPase domain of HSP90 chaperone/DNA topoisomerase II/histidine kinase"/>
    <property type="match status" value="1"/>
</dbReference>
<feature type="transmembrane region" description="Helical" evidence="7">
    <location>
        <begin position="245"/>
        <end position="262"/>
    </location>
</feature>
<feature type="transmembrane region" description="Helical" evidence="7">
    <location>
        <begin position="363"/>
        <end position="385"/>
    </location>
</feature>
<dbReference type="CDD" id="cd00075">
    <property type="entry name" value="HATPase"/>
    <property type="match status" value="1"/>
</dbReference>
<dbReference type="InterPro" id="IPR036097">
    <property type="entry name" value="HisK_dim/P_sf"/>
</dbReference>
<dbReference type="InterPro" id="IPR011622">
    <property type="entry name" value="7TMR_DISM_rcpt_extracell_dom2"/>
</dbReference>
<feature type="signal peptide" evidence="8">
    <location>
        <begin position="1"/>
        <end position="20"/>
    </location>
</feature>
<feature type="transmembrane region" description="Helical" evidence="7">
    <location>
        <begin position="301"/>
        <end position="320"/>
    </location>
</feature>
<dbReference type="OrthoDB" id="9806130at2"/>
<dbReference type="SUPFAM" id="SSF47384">
    <property type="entry name" value="Homodimeric domain of signal transducing histidine kinase"/>
    <property type="match status" value="1"/>
</dbReference>
<keyword evidence="5" id="KW-0418">Kinase</keyword>
<dbReference type="Pfam" id="PF00512">
    <property type="entry name" value="HisKA"/>
    <property type="match status" value="1"/>
</dbReference>
<keyword evidence="11" id="KW-1185">Reference proteome</keyword>
<keyword evidence="7" id="KW-0472">Membrane</keyword>
<dbReference type="PROSITE" id="PS50109">
    <property type="entry name" value="HIS_KIN"/>
    <property type="match status" value="1"/>
</dbReference>
<organism evidence="10 11">
    <name type="scientific">Halopseudomonas salegens</name>
    <dbReference type="NCBI Taxonomy" id="1434072"/>
    <lineage>
        <taxon>Bacteria</taxon>
        <taxon>Pseudomonadati</taxon>
        <taxon>Pseudomonadota</taxon>
        <taxon>Gammaproteobacteria</taxon>
        <taxon>Pseudomonadales</taxon>
        <taxon>Pseudomonadaceae</taxon>
        <taxon>Halopseudomonas</taxon>
    </lineage>
</organism>
<keyword evidence="6" id="KW-0902">Two-component regulatory system</keyword>
<feature type="transmembrane region" description="Helical" evidence="7">
    <location>
        <begin position="184"/>
        <end position="202"/>
    </location>
</feature>
<dbReference type="InterPro" id="IPR005467">
    <property type="entry name" value="His_kinase_dom"/>
</dbReference>
<evidence type="ECO:0000256" key="3">
    <source>
        <dbReference type="ARBA" id="ARBA00022553"/>
    </source>
</evidence>
<keyword evidence="7" id="KW-1133">Transmembrane helix</keyword>
<evidence type="ECO:0000256" key="6">
    <source>
        <dbReference type="ARBA" id="ARBA00023012"/>
    </source>
</evidence>
<dbReference type="Gene3D" id="1.10.287.130">
    <property type="match status" value="1"/>
</dbReference>
<evidence type="ECO:0000256" key="5">
    <source>
        <dbReference type="ARBA" id="ARBA00022777"/>
    </source>
</evidence>
<keyword evidence="3" id="KW-0597">Phosphoprotein</keyword>
<dbReference type="SMART" id="SM00388">
    <property type="entry name" value="HisKA"/>
    <property type="match status" value="1"/>
</dbReference>
<dbReference type="Proteomes" id="UP000243924">
    <property type="component" value="Chromosome I"/>
</dbReference>
<dbReference type="Pfam" id="PF07696">
    <property type="entry name" value="7TMR-DISMED2"/>
    <property type="match status" value="1"/>
</dbReference>
<dbReference type="InterPro" id="IPR050351">
    <property type="entry name" value="BphY/WalK/GraS-like"/>
</dbReference>
<keyword evidence="8" id="KW-0732">Signal</keyword>
<comment type="catalytic activity">
    <reaction evidence="1">
        <text>ATP + protein L-histidine = ADP + protein N-phospho-L-histidine.</text>
        <dbReference type="EC" id="2.7.13.3"/>
    </reaction>
</comment>
<dbReference type="InterPro" id="IPR003661">
    <property type="entry name" value="HisK_dim/P_dom"/>
</dbReference>
<feature type="transmembrane region" description="Helical" evidence="7">
    <location>
        <begin position="274"/>
        <end position="295"/>
    </location>
</feature>
<dbReference type="Pfam" id="PF02518">
    <property type="entry name" value="HATPase_c"/>
    <property type="match status" value="1"/>
</dbReference>
<evidence type="ECO:0000256" key="2">
    <source>
        <dbReference type="ARBA" id="ARBA00012438"/>
    </source>
</evidence>
<reference evidence="11" key="1">
    <citation type="submission" date="2016-10" db="EMBL/GenBank/DDBJ databases">
        <authorList>
            <person name="Varghese N."/>
            <person name="Submissions S."/>
        </authorList>
    </citation>
    <scope>NUCLEOTIDE SEQUENCE [LARGE SCALE GENOMIC DNA]</scope>
    <source>
        <strain evidence="11">CECT 8338</strain>
    </source>
</reference>
<dbReference type="GO" id="GO:0004721">
    <property type="term" value="F:phosphoprotein phosphatase activity"/>
    <property type="evidence" value="ECO:0007669"/>
    <property type="project" value="TreeGrafter"/>
</dbReference>
<dbReference type="PANTHER" id="PTHR45453:SF1">
    <property type="entry name" value="PHOSPHATE REGULON SENSOR PROTEIN PHOR"/>
    <property type="match status" value="1"/>
</dbReference>
<feature type="transmembrane region" description="Helical" evidence="7">
    <location>
        <begin position="209"/>
        <end position="230"/>
    </location>
</feature>
<evidence type="ECO:0000256" key="4">
    <source>
        <dbReference type="ARBA" id="ARBA00022679"/>
    </source>
</evidence>
<keyword evidence="4" id="KW-0808">Transferase</keyword>
<name>A0A1H2E5V2_9GAMM</name>
<gene>
    <name evidence="10" type="ORF">SAMN05216210_0361</name>
</gene>
<evidence type="ECO:0000256" key="7">
    <source>
        <dbReference type="SAM" id="Phobius"/>
    </source>
</evidence>
<evidence type="ECO:0000313" key="11">
    <source>
        <dbReference type="Proteomes" id="UP000243924"/>
    </source>
</evidence>
<dbReference type="Gene3D" id="2.60.40.2380">
    <property type="match status" value="1"/>
</dbReference>
<feature type="domain" description="Histidine kinase" evidence="9">
    <location>
        <begin position="422"/>
        <end position="639"/>
    </location>
</feature>
<dbReference type="InterPro" id="IPR011623">
    <property type="entry name" value="7TMR_DISM_rcpt_extracell_dom1"/>
</dbReference>
<dbReference type="Pfam" id="PF07695">
    <property type="entry name" value="7TMR-DISM_7TM"/>
    <property type="match status" value="1"/>
</dbReference>
<protein>
    <recommendedName>
        <fullName evidence="2">histidine kinase</fullName>
        <ecNumber evidence="2">2.7.13.3</ecNumber>
    </recommendedName>
</protein>
<keyword evidence="7" id="KW-0812">Transmembrane</keyword>
<dbReference type="SMART" id="SM00387">
    <property type="entry name" value="HATPase_c"/>
    <property type="match status" value="1"/>
</dbReference>
<feature type="chain" id="PRO_5009272719" description="histidine kinase" evidence="8">
    <location>
        <begin position="21"/>
        <end position="644"/>
    </location>
</feature>
<evidence type="ECO:0000256" key="1">
    <source>
        <dbReference type="ARBA" id="ARBA00000085"/>
    </source>
</evidence>
<dbReference type="InterPro" id="IPR003594">
    <property type="entry name" value="HATPase_dom"/>
</dbReference>
<dbReference type="GO" id="GO:0016036">
    <property type="term" value="P:cellular response to phosphate starvation"/>
    <property type="evidence" value="ECO:0007669"/>
    <property type="project" value="TreeGrafter"/>
</dbReference>
<proteinExistence type="predicted"/>